<proteinExistence type="predicted"/>
<gene>
    <name evidence="3" type="ORF">IFO71_10810</name>
</gene>
<evidence type="ECO:0000313" key="4">
    <source>
        <dbReference type="Proteomes" id="UP000613768"/>
    </source>
</evidence>
<feature type="coiled-coil region" evidence="1">
    <location>
        <begin position="10"/>
        <end position="37"/>
    </location>
</feature>
<evidence type="ECO:0000313" key="3">
    <source>
        <dbReference type="EMBL" id="MBD8526227.1"/>
    </source>
</evidence>
<dbReference type="Proteomes" id="UP000613768">
    <property type="component" value="Unassembled WGS sequence"/>
</dbReference>
<evidence type="ECO:0008006" key="5">
    <source>
        <dbReference type="Google" id="ProtNLM"/>
    </source>
</evidence>
<keyword evidence="1" id="KW-0175">Coiled coil</keyword>
<dbReference type="AlphaFoldDB" id="A0AAW3ZM22"/>
<sequence>MARKSLAERRSEKLGELERIKNDLARLESQAAERIGKLAIRAGLADLELSDELLSKEFAAVAAKFQPGAGGKGKPAAASARSSGES</sequence>
<feature type="compositionally biased region" description="Low complexity" evidence="2">
    <location>
        <begin position="74"/>
        <end position="86"/>
    </location>
</feature>
<name>A0AAW3ZM22_9GAMM</name>
<accession>A0AAW3ZM22</accession>
<dbReference type="InterPro" id="IPR012930">
    <property type="entry name" value="TraC"/>
</dbReference>
<dbReference type="Pfam" id="PF07820">
    <property type="entry name" value="TraC"/>
    <property type="match status" value="1"/>
</dbReference>
<reference evidence="3 4" key="1">
    <citation type="submission" date="2020-09" db="EMBL/GenBank/DDBJ databases">
        <title>Pseudoxanthomonas sp. CAU 1598 isolated from sand of Yaerae Beach.</title>
        <authorList>
            <person name="Kim W."/>
        </authorList>
    </citation>
    <scope>NUCLEOTIDE SEQUENCE [LARGE SCALE GENOMIC DNA]</scope>
    <source>
        <strain evidence="3 4">CAU 1598</strain>
    </source>
</reference>
<feature type="region of interest" description="Disordered" evidence="2">
    <location>
        <begin position="66"/>
        <end position="86"/>
    </location>
</feature>
<organism evidence="3 4">
    <name type="scientific">Pseudomarimonas arenosa</name>
    <dbReference type="NCBI Taxonomy" id="2774145"/>
    <lineage>
        <taxon>Bacteria</taxon>
        <taxon>Pseudomonadati</taxon>
        <taxon>Pseudomonadota</taxon>
        <taxon>Gammaproteobacteria</taxon>
        <taxon>Lysobacterales</taxon>
        <taxon>Lysobacteraceae</taxon>
        <taxon>Pseudomarimonas</taxon>
    </lineage>
</organism>
<evidence type="ECO:0000256" key="1">
    <source>
        <dbReference type="SAM" id="Coils"/>
    </source>
</evidence>
<dbReference type="EMBL" id="JACYTR010000019">
    <property type="protein sequence ID" value="MBD8526227.1"/>
    <property type="molecule type" value="Genomic_DNA"/>
</dbReference>
<keyword evidence="4" id="KW-1185">Reference proteome</keyword>
<evidence type="ECO:0000256" key="2">
    <source>
        <dbReference type="SAM" id="MobiDB-lite"/>
    </source>
</evidence>
<comment type="caution">
    <text evidence="3">The sequence shown here is derived from an EMBL/GenBank/DDBJ whole genome shotgun (WGS) entry which is preliminary data.</text>
</comment>
<protein>
    <recommendedName>
        <fullName evidence="5">TraC-like protein</fullName>
    </recommendedName>
</protein>